<sequence length="224" mass="24446">MHIRPRLTASIAALTLALLAAPPVIAAASQADAPAGPTACAFSAWANYEKPSITVREAPSADAKALGQIPAKPVAGEPEYSYSVTFDVKKARDGWLRIANASDAYNEEEYPERAPRKLYKGEGWILADDARVGIQSARGYARPDAASQRLVDLGSDWLTEMGKIKGIRACHEEWVLLDYLVDRKRSPQDDIVARAKGEQLAGRAWFRGLCEAQETSCDMKSVDR</sequence>
<accession>A0A6S7C909</accession>
<name>A0A6S7C909_9BURK</name>
<feature type="signal peptide" evidence="1">
    <location>
        <begin position="1"/>
        <end position="26"/>
    </location>
</feature>
<dbReference type="Proteomes" id="UP000494122">
    <property type="component" value="Unassembled WGS sequence"/>
</dbReference>
<organism evidence="2 3">
    <name type="scientific">Achromobacter ruhlandii</name>
    <dbReference type="NCBI Taxonomy" id="72557"/>
    <lineage>
        <taxon>Bacteria</taxon>
        <taxon>Pseudomonadati</taxon>
        <taxon>Pseudomonadota</taxon>
        <taxon>Betaproteobacteria</taxon>
        <taxon>Burkholderiales</taxon>
        <taxon>Alcaligenaceae</taxon>
        <taxon>Achromobacter</taxon>
    </lineage>
</organism>
<evidence type="ECO:0000313" key="3">
    <source>
        <dbReference type="Proteomes" id="UP000494122"/>
    </source>
</evidence>
<proteinExistence type="predicted"/>
<dbReference type="AlphaFoldDB" id="A0A6S7C909"/>
<gene>
    <name evidence="2" type="ORF">LMG3328_00985</name>
</gene>
<evidence type="ECO:0008006" key="4">
    <source>
        <dbReference type="Google" id="ProtNLM"/>
    </source>
</evidence>
<keyword evidence="1" id="KW-0732">Signal</keyword>
<reference evidence="2 3" key="1">
    <citation type="submission" date="2020-04" db="EMBL/GenBank/DDBJ databases">
        <authorList>
            <person name="De Canck E."/>
        </authorList>
    </citation>
    <scope>NUCLEOTIDE SEQUENCE [LARGE SCALE GENOMIC DNA]</scope>
    <source>
        <strain evidence="2 3">LMG 3328</strain>
    </source>
</reference>
<evidence type="ECO:0000313" key="2">
    <source>
        <dbReference type="EMBL" id="CAB3835506.1"/>
    </source>
</evidence>
<protein>
    <recommendedName>
        <fullName evidence="4">SH3 domain-containing protein</fullName>
    </recommendedName>
</protein>
<evidence type="ECO:0000256" key="1">
    <source>
        <dbReference type="SAM" id="SignalP"/>
    </source>
</evidence>
<dbReference type="RefSeq" id="WP_175183096.1">
    <property type="nucleotide sequence ID" value="NZ_CADILE010000002.1"/>
</dbReference>
<dbReference type="EMBL" id="CADILE010000002">
    <property type="protein sequence ID" value="CAB3835506.1"/>
    <property type="molecule type" value="Genomic_DNA"/>
</dbReference>
<feature type="chain" id="PRO_5028900434" description="SH3 domain-containing protein" evidence="1">
    <location>
        <begin position="27"/>
        <end position="224"/>
    </location>
</feature>